<proteinExistence type="predicted"/>
<dbReference type="PANTHER" id="PTHR39166:SF1">
    <property type="entry name" value="BLL1166 PROTEIN"/>
    <property type="match status" value="1"/>
</dbReference>
<dbReference type="EMBL" id="NJGU01000007">
    <property type="protein sequence ID" value="OWY28547.1"/>
    <property type="molecule type" value="Genomic_DNA"/>
</dbReference>
<comment type="caution">
    <text evidence="1">The sequence shown here is derived from an EMBL/GenBank/DDBJ whole genome shotgun (WGS) entry which is preliminary data.</text>
</comment>
<protein>
    <recommendedName>
        <fullName evidence="3">Nitrate reductase</fullName>
    </recommendedName>
</protein>
<sequence length="194" mass="21770">MNNEERLRRLIAEDDERMRVLHAVRSLALPDGWIGAGFVRNAVWDALHGLAPRLPASDIDVIWHDPARCDASVDAVLEARLREIDPAPNWSVRNQARMHVRNGDAPYDSCREAMTCWPETATAVAARLSAQGTIEISAPFGVGNLWAAIIRPTPAFSTHKHPIFMERVISRQWQRHWPRLRLISGDDQAAATCV</sequence>
<evidence type="ECO:0000313" key="1">
    <source>
        <dbReference type="EMBL" id="OWY28547.1"/>
    </source>
</evidence>
<gene>
    <name evidence="1" type="ORF">CEJ42_15070</name>
</gene>
<accession>A0A246WQA5</accession>
<evidence type="ECO:0008006" key="3">
    <source>
        <dbReference type="Google" id="ProtNLM"/>
    </source>
</evidence>
<dbReference type="Pfam" id="PF06042">
    <property type="entry name" value="NTP_transf_6"/>
    <property type="match status" value="1"/>
</dbReference>
<dbReference type="Proteomes" id="UP000197596">
    <property type="component" value="Unassembled WGS sequence"/>
</dbReference>
<evidence type="ECO:0000313" key="2">
    <source>
        <dbReference type="Proteomes" id="UP000197596"/>
    </source>
</evidence>
<dbReference type="InterPro" id="IPR009267">
    <property type="entry name" value="NTP_transf_6"/>
</dbReference>
<dbReference type="AlphaFoldDB" id="A0A246WQA5"/>
<reference evidence="1 2" key="1">
    <citation type="submission" date="2017-06" db="EMBL/GenBank/DDBJ databases">
        <title>Herbaspirillum phytohormonus sp. nov., isolated from the root nodule of Robinia pseudoacacia in lead-zinc mine.</title>
        <authorList>
            <person name="Fan M."/>
            <person name="Lin Y."/>
        </authorList>
    </citation>
    <scope>NUCLEOTIDE SEQUENCE [LARGE SCALE GENOMIC DNA]</scope>
    <source>
        <strain evidence="1 2">HZ10</strain>
    </source>
</reference>
<name>A0A246WQA5_9BURK</name>
<dbReference type="PANTHER" id="PTHR39166">
    <property type="entry name" value="BLL1166 PROTEIN"/>
    <property type="match status" value="1"/>
</dbReference>
<organism evidence="1 2">
    <name type="scientific">Herbaspirillum robiniae</name>
    <dbReference type="NCBI Taxonomy" id="2014887"/>
    <lineage>
        <taxon>Bacteria</taxon>
        <taxon>Pseudomonadati</taxon>
        <taxon>Pseudomonadota</taxon>
        <taxon>Betaproteobacteria</taxon>
        <taxon>Burkholderiales</taxon>
        <taxon>Oxalobacteraceae</taxon>
        <taxon>Herbaspirillum</taxon>
    </lineage>
</organism>